<evidence type="ECO:0000313" key="3">
    <source>
        <dbReference type="Proteomes" id="UP000024837"/>
    </source>
</evidence>
<feature type="compositionally biased region" description="Polar residues" evidence="1">
    <location>
        <begin position="1"/>
        <end position="10"/>
    </location>
</feature>
<name>W7HNW4_9PEZI</name>
<reference evidence="2 3" key="1">
    <citation type="submission" date="2013-05" db="EMBL/GenBank/DDBJ databases">
        <title>Drechslerella stenobrocha genome reveals carnivorous origination and mechanical trapping mechanism of predatory fungi.</title>
        <authorList>
            <person name="Liu X."/>
            <person name="Zhang W."/>
            <person name="Liu K."/>
        </authorList>
    </citation>
    <scope>NUCLEOTIDE SEQUENCE [LARGE SCALE GENOMIC DNA]</scope>
    <source>
        <strain evidence="2 3">248</strain>
    </source>
</reference>
<dbReference type="EMBL" id="KI966434">
    <property type="protein sequence ID" value="EWC44834.1"/>
    <property type="molecule type" value="Genomic_DNA"/>
</dbReference>
<keyword evidence="3" id="KW-1185">Reference proteome</keyword>
<gene>
    <name evidence="2" type="ORF">DRE_06472</name>
</gene>
<evidence type="ECO:0000313" key="2">
    <source>
        <dbReference type="EMBL" id="EWC44834.1"/>
    </source>
</evidence>
<organism evidence="2 3">
    <name type="scientific">Drechslerella stenobrocha 248</name>
    <dbReference type="NCBI Taxonomy" id="1043628"/>
    <lineage>
        <taxon>Eukaryota</taxon>
        <taxon>Fungi</taxon>
        <taxon>Dikarya</taxon>
        <taxon>Ascomycota</taxon>
        <taxon>Pezizomycotina</taxon>
        <taxon>Orbiliomycetes</taxon>
        <taxon>Orbiliales</taxon>
        <taxon>Orbiliaceae</taxon>
        <taxon>Drechslerella</taxon>
    </lineage>
</organism>
<dbReference type="Proteomes" id="UP000024837">
    <property type="component" value="Unassembled WGS sequence"/>
</dbReference>
<dbReference type="HOGENOM" id="CLU_2026695_0_0_1"/>
<accession>W7HNW4</accession>
<protein>
    <submittedName>
        <fullName evidence="2">Uncharacterized protein</fullName>
    </submittedName>
</protein>
<evidence type="ECO:0000256" key="1">
    <source>
        <dbReference type="SAM" id="MobiDB-lite"/>
    </source>
</evidence>
<proteinExistence type="predicted"/>
<feature type="region of interest" description="Disordered" evidence="1">
    <location>
        <begin position="1"/>
        <end position="25"/>
    </location>
</feature>
<dbReference type="AlphaFoldDB" id="W7HNW4"/>
<sequence length="122" mass="13834">MYTTRANQDTYYAPRGTKRKVPHDEDMGIDAFPSLAEMAALGQSFKLDWGNTSDTVTVFTEEEKIWEDETAGPIETVGEEEENMIDEAEFTTGQENRRIMATPTSIRLKFLDRLRNVLTPGP</sequence>